<name>A0A7D8AJU9_9MICO</name>
<sequence>MDITARASSIGSLADETRQALYEHVVSQPDAVTREAAASAIGVPAHMARFHLDKLVEAGLLETEFRRLSGRTGPGAGRPSKLYRRAGGTLSISLPERRYDLVGHVLAGAIERAGEGTPLRDALAEVAHDEGRSIAASAPKTSAAADDETARVTAVLTAHGYEPRTGSGDDGGAVILANCPFDSLARDHTELICSANLSLLGGVLDGLDCTHLRASGEPHAGRCCVAIRPRP</sequence>
<dbReference type="Proteomes" id="UP000515708">
    <property type="component" value="Chromosome"/>
</dbReference>
<evidence type="ECO:0000313" key="1">
    <source>
        <dbReference type="EMBL" id="QMU96227.1"/>
    </source>
</evidence>
<dbReference type="Gene3D" id="1.10.10.10">
    <property type="entry name" value="Winged helix-like DNA-binding domain superfamily/Winged helix DNA-binding domain"/>
    <property type="match status" value="1"/>
</dbReference>
<dbReference type="RefSeq" id="WP_182254370.1">
    <property type="nucleotide sequence ID" value="NZ_CP043732.1"/>
</dbReference>
<protein>
    <submittedName>
        <fullName evidence="1">Helix-turn-helix domain-containing protein</fullName>
    </submittedName>
</protein>
<evidence type="ECO:0000313" key="2">
    <source>
        <dbReference type="Proteomes" id="UP000515708"/>
    </source>
</evidence>
<dbReference type="Pfam" id="PF12840">
    <property type="entry name" value="HTH_20"/>
    <property type="match status" value="1"/>
</dbReference>
<proteinExistence type="predicted"/>
<dbReference type="SUPFAM" id="SSF46785">
    <property type="entry name" value="Winged helix' DNA-binding domain"/>
    <property type="match status" value="1"/>
</dbReference>
<organism evidence="1 2">
    <name type="scientific">Microbacterium esteraromaticum</name>
    <dbReference type="NCBI Taxonomy" id="57043"/>
    <lineage>
        <taxon>Bacteria</taxon>
        <taxon>Bacillati</taxon>
        <taxon>Actinomycetota</taxon>
        <taxon>Actinomycetes</taxon>
        <taxon>Micrococcales</taxon>
        <taxon>Microbacteriaceae</taxon>
        <taxon>Microbacterium</taxon>
    </lineage>
</organism>
<dbReference type="AlphaFoldDB" id="A0A7D8AJU9"/>
<reference evidence="1 2" key="1">
    <citation type="journal article" date="2020" name="Front. Microbiol.">
        <title>Design of Bacterial Strain-Specific qPCR Assays Using NGS Data and Publicly Available Resources and Its Application to Track Biocontrol Strains.</title>
        <authorList>
            <person name="Hernandez I."/>
            <person name="Sant C."/>
            <person name="Martinez R."/>
            <person name="Fernandez C."/>
        </authorList>
    </citation>
    <scope>NUCLEOTIDE SEQUENCE [LARGE SCALE GENOMIC DNA]</scope>
    <source>
        <strain evidence="1 2">B24</strain>
    </source>
</reference>
<dbReference type="EMBL" id="CP043732">
    <property type="protein sequence ID" value="QMU96227.1"/>
    <property type="molecule type" value="Genomic_DNA"/>
</dbReference>
<dbReference type="InterPro" id="IPR036390">
    <property type="entry name" value="WH_DNA-bd_sf"/>
</dbReference>
<accession>A0A7D8AJU9</accession>
<dbReference type="InterPro" id="IPR036388">
    <property type="entry name" value="WH-like_DNA-bd_sf"/>
</dbReference>
<gene>
    <name evidence="1" type="ORF">FVO59_02650</name>
</gene>